<dbReference type="AlphaFoldDB" id="A0A9P6GL80"/>
<feature type="region of interest" description="Disordered" evidence="1">
    <location>
        <begin position="1"/>
        <end position="20"/>
    </location>
</feature>
<evidence type="ECO:0000256" key="1">
    <source>
        <dbReference type="SAM" id="MobiDB-lite"/>
    </source>
</evidence>
<comment type="caution">
    <text evidence="2">The sequence shown here is derived from an EMBL/GenBank/DDBJ whole genome shotgun (WGS) entry which is preliminary data.</text>
</comment>
<gene>
    <name evidence="2" type="ORF">PMIN01_06316</name>
</gene>
<keyword evidence="3" id="KW-1185">Reference proteome</keyword>
<dbReference type="EMBL" id="WJXW01000005">
    <property type="protein sequence ID" value="KAF9736400.1"/>
    <property type="molecule type" value="Genomic_DNA"/>
</dbReference>
<accession>A0A9P6GL80</accession>
<feature type="compositionally biased region" description="Low complexity" evidence="1">
    <location>
        <begin position="8"/>
        <end position="19"/>
    </location>
</feature>
<protein>
    <submittedName>
        <fullName evidence="2">Uncharacterized protein</fullName>
    </submittedName>
</protein>
<evidence type="ECO:0000313" key="3">
    <source>
        <dbReference type="Proteomes" id="UP000756921"/>
    </source>
</evidence>
<name>A0A9P6GL80_9PLEO</name>
<dbReference type="Proteomes" id="UP000756921">
    <property type="component" value="Unassembled WGS sequence"/>
</dbReference>
<proteinExistence type="predicted"/>
<reference evidence="2" key="1">
    <citation type="journal article" date="2020" name="Mol. Plant Microbe Interact.">
        <title>Genome Sequence of the Biocontrol Agent Coniothyrium minitans strain Conio (IMI 134523).</title>
        <authorList>
            <person name="Patel D."/>
            <person name="Shittu T.A."/>
            <person name="Baroncelli R."/>
            <person name="Muthumeenakshi S."/>
            <person name="Osborne T.H."/>
            <person name="Janganan T.K."/>
            <person name="Sreenivasaprasad S."/>
        </authorList>
    </citation>
    <scope>NUCLEOTIDE SEQUENCE</scope>
    <source>
        <strain evidence="2">Conio</strain>
    </source>
</reference>
<evidence type="ECO:0000313" key="2">
    <source>
        <dbReference type="EMBL" id="KAF9736400.1"/>
    </source>
</evidence>
<sequence>MVDPEQLTDSIAATSSSTTPCELPAKVTTSVLTNQVYGLPEVDGVVDEMLDAPETDIVVNEPTEDTVEVLGAVKTTEEGVAVVEDVTLKLVARLEEPLSKVLRVELLDEASPVLPADVHLVRVELRTLEYALPELLATEDEALPAQVPKADWQPALQ</sequence>
<organism evidence="2 3">
    <name type="scientific">Paraphaeosphaeria minitans</name>
    <dbReference type="NCBI Taxonomy" id="565426"/>
    <lineage>
        <taxon>Eukaryota</taxon>
        <taxon>Fungi</taxon>
        <taxon>Dikarya</taxon>
        <taxon>Ascomycota</taxon>
        <taxon>Pezizomycotina</taxon>
        <taxon>Dothideomycetes</taxon>
        <taxon>Pleosporomycetidae</taxon>
        <taxon>Pleosporales</taxon>
        <taxon>Massarineae</taxon>
        <taxon>Didymosphaeriaceae</taxon>
        <taxon>Paraphaeosphaeria</taxon>
    </lineage>
</organism>